<dbReference type="SUPFAM" id="SSF102114">
    <property type="entry name" value="Radical SAM enzymes"/>
    <property type="match status" value="1"/>
</dbReference>
<dbReference type="PROSITE" id="PS51918">
    <property type="entry name" value="RADICAL_SAM"/>
    <property type="match status" value="1"/>
</dbReference>
<dbReference type="GO" id="GO:0051536">
    <property type="term" value="F:iron-sulfur cluster binding"/>
    <property type="evidence" value="ECO:0007669"/>
    <property type="project" value="UniProtKB-KW"/>
</dbReference>
<dbReference type="Pfam" id="PF04055">
    <property type="entry name" value="Radical_SAM"/>
    <property type="match status" value="1"/>
</dbReference>
<evidence type="ECO:0000256" key="1">
    <source>
        <dbReference type="ARBA" id="ARBA00022723"/>
    </source>
</evidence>
<reference evidence="5 6" key="1">
    <citation type="submission" date="2018-08" db="EMBL/GenBank/DDBJ databases">
        <title>A genome reference for cultivated species of the human gut microbiota.</title>
        <authorList>
            <person name="Zou Y."/>
            <person name="Xue W."/>
            <person name="Luo G."/>
        </authorList>
    </citation>
    <scope>NUCLEOTIDE SEQUENCE [LARGE SCALE GENOMIC DNA]</scope>
    <source>
        <strain evidence="5 6">AM25-6</strain>
    </source>
</reference>
<dbReference type="EMBL" id="QUSM01000002">
    <property type="protein sequence ID" value="RGD75107.1"/>
    <property type="molecule type" value="Genomic_DNA"/>
</dbReference>
<keyword evidence="2" id="KW-0408">Iron</keyword>
<keyword evidence="3" id="KW-0411">Iron-sulfur</keyword>
<name>A0A3E3E0N9_9FIRM</name>
<dbReference type="RefSeq" id="WP_117531240.1">
    <property type="nucleotide sequence ID" value="NZ_QUSM01000002.1"/>
</dbReference>
<evidence type="ECO:0000259" key="4">
    <source>
        <dbReference type="PROSITE" id="PS51918"/>
    </source>
</evidence>
<dbReference type="PANTHER" id="PTHR43432">
    <property type="entry name" value="SLR0285 PROTEIN"/>
    <property type="match status" value="1"/>
</dbReference>
<dbReference type="SFLD" id="SFLDS00029">
    <property type="entry name" value="Radical_SAM"/>
    <property type="match status" value="1"/>
</dbReference>
<dbReference type="GO" id="GO:0003824">
    <property type="term" value="F:catalytic activity"/>
    <property type="evidence" value="ECO:0007669"/>
    <property type="project" value="InterPro"/>
</dbReference>
<proteinExistence type="predicted"/>
<dbReference type="AlphaFoldDB" id="A0A3E3E0N9"/>
<dbReference type="Proteomes" id="UP000261212">
    <property type="component" value="Unassembled WGS sequence"/>
</dbReference>
<evidence type="ECO:0000256" key="3">
    <source>
        <dbReference type="ARBA" id="ARBA00023014"/>
    </source>
</evidence>
<dbReference type="Gene3D" id="3.80.30.30">
    <property type="match status" value="1"/>
</dbReference>
<dbReference type="InterPro" id="IPR040086">
    <property type="entry name" value="MJ0683-like"/>
</dbReference>
<dbReference type="InterPro" id="IPR007197">
    <property type="entry name" value="rSAM"/>
</dbReference>
<evidence type="ECO:0000256" key="2">
    <source>
        <dbReference type="ARBA" id="ARBA00023004"/>
    </source>
</evidence>
<dbReference type="GO" id="GO:0046872">
    <property type="term" value="F:metal ion binding"/>
    <property type="evidence" value="ECO:0007669"/>
    <property type="project" value="UniProtKB-KW"/>
</dbReference>
<comment type="caution">
    <text evidence="5">The sequence shown here is derived from an EMBL/GenBank/DDBJ whole genome shotgun (WGS) entry which is preliminary data.</text>
</comment>
<dbReference type="PANTHER" id="PTHR43432:SF5">
    <property type="entry name" value="ELP3_MIAA_NIFB-LIKE RADICAL SAM CORE DOMAIN-CONTAINING PROTEIN"/>
    <property type="match status" value="1"/>
</dbReference>
<dbReference type="InterPro" id="IPR006638">
    <property type="entry name" value="Elp3/MiaA/NifB-like_rSAM"/>
</dbReference>
<dbReference type="SFLD" id="SFLDG01084">
    <property type="entry name" value="Uncharacterised_Radical_SAM_Su"/>
    <property type="match status" value="1"/>
</dbReference>
<feature type="domain" description="Radical SAM core" evidence="4">
    <location>
        <begin position="17"/>
        <end position="243"/>
    </location>
</feature>
<keyword evidence="1" id="KW-0479">Metal-binding</keyword>
<protein>
    <submittedName>
        <fullName evidence="5">Radical SAM protein</fullName>
    </submittedName>
</protein>
<organism evidence="5 6">
    <name type="scientific">Anaerofustis stercorihominis</name>
    <dbReference type="NCBI Taxonomy" id="214853"/>
    <lineage>
        <taxon>Bacteria</taxon>
        <taxon>Bacillati</taxon>
        <taxon>Bacillota</taxon>
        <taxon>Clostridia</taxon>
        <taxon>Eubacteriales</taxon>
        <taxon>Eubacteriaceae</taxon>
        <taxon>Anaerofustis</taxon>
    </lineage>
</organism>
<dbReference type="CDD" id="cd01335">
    <property type="entry name" value="Radical_SAM"/>
    <property type="match status" value="1"/>
</dbReference>
<sequence length="295" mass="34226">MKKLPAKTILSGYMEHGWFNANYNMNLYKGCVHGCIYCDSRSNCYNIENFDEVKVKENALEILEKELRVKKKKGIIMTGAMSDPYNSFEKEEKLTREALKLIDKFMYGVSIITKSDLVTRDIDVLSKIASHSSTTVNITITTADDELTKKIEPNAPSSKRRFEAIRKLSGRGINVGVLLTPTLPFINDTKKNITSIVKKAKESGADWVYTFPNFAVSLRENQREYFYEKLDKYFPGIKSRYIKEFGNTYWCSSPNQELLWKAFKKECIKNNIIYDHSQIDEFIIKRYKKEQLSLF</sequence>
<accession>A0A3E3E0N9</accession>
<dbReference type="SMART" id="SM00729">
    <property type="entry name" value="Elp3"/>
    <property type="match status" value="1"/>
</dbReference>
<dbReference type="InterPro" id="IPR058240">
    <property type="entry name" value="rSAM_sf"/>
</dbReference>
<gene>
    <name evidence="5" type="ORF">DW687_01940</name>
</gene>
<evidence type="ECO:0000313" key="5">
    <source>
        <dbReference type="EMBL" id="RGD75107.1"/>
    </source>
</evidence>
<evidence type="ECO:0000313" key="6">
    <source>
        <dbReference type="Proteomes" id="UP000261212"/>
    </source>
</evidence>